<evidence type="ECO:0000313" key="1">
    <source>
        <dbReference type="Proteomes" id="UP000829999"/>
    </source>
</evidence>
<dbReference type="OrthoDB" id="7100635at2759"/>
<keyword evidence="1" id="KW-1185">Reference proteome</keyword>
<name>A0A9R0EP52_SPOFR</name>
<sequence>MPPLMLAGDTVGQKRWHFNKLVADAVASKHYELTPIGDTDSDIDNLLKIEIACKARNVDYVIEVMKSKDMLYAATAIKKSTWLITDPQYAHIINPEYLHTQLKPYMTTKAFNKLMLHVRLNLKDESRVEAFYEHFKDTESGCKWLQNCSIPFIENVIKNERRVPVGQFRRLCKRSARFLLYYTRAESRWGTTKEEVLFLLKSHTEEVMNMIEDQKHNHIPSLGKKKTKIIMKKFPQKVLDNFDMYHGSLDLSVFVKYLPKSEIKTFLCKATQYTFNNMDTWRYFLNNMEQEERFKFVKKTLIDKNDFKILFAKDKQSFLEGINTYQWYEFLPFDVAFSELKNLIRKQNVPAKRFSILIVLISCARKSPEHIKSLLKYCYEQHINEPYKYKIQFVNALLSSVSAHEFDVETWNYLNQLFHSMEVYIESNNDVRQCLEAIILYNVLHDKPVPEIVEQKQSFNTFRNIRNRLNDEQKNKLFTYLLNSAWSKIKTENIENESILEVTLNELKNVLMLLKDWNKTFNDYPFILEKIQELMKMKEENKWTTDMSCLYNVNKLWRKFMFEESLSLSLCEETCLNALKHKPQLLTRHDKQIHTLRTDDAVSLRRVLAKLRVYWPDSLARHWTEAYMQSFNEPTGQGAVIKGVFRLSPVNQVIELGKKHAPTSFKINWSESNQAEISLQKNIAKHLHVARPPVPLDTVLSYAKGDYLQYAVPSLNTILLNLSEIESREYLPKLLDAPVSLQKFGIRQAFLKFEINDLITIVSNIWNTTKNPSIRSIIFLCTYDKICKIKNQFKEKCLWKLLSLFLDDKTFEKGVGIYKKLIDVDTIPSSLQGEFFMKGYSILSSSPHSPDKESYLNQLLQCTTRVMDRLDEDFVADKLLSPAGTKLCSYDSQYINSFACYVLCGNSQENQLLRFNRVLRPAMEEAFQRWDDNNSGSLYVKSQFERLLEYLGWYFIVYFSLNKIPVPTKLFAEILKTLQKGLPEVKNYVLITSWKFVTEYIQLIGEHETVLNAFKLSNFTISDFVESTDYVYMGEEPEKNWRNNHKKLSPFLGPKIVLFLEKDCEKYGPTIYNLFGSALKNMFKMLTFTSDSYIVDTLKYMLVDENFVASYLLVSLCLPQHCSSSLKSEALELREKLKSNPSKIAKLHYSDLPSSKSLLAWQ</sequence>
<evidence type="ECO:0000313" key="2">
    <source>
        <dbReference type="RefSeq" id="XP_035448114.2"/>
    </source>
</evidence>
<accession>A0A9R0EP52</accession>
<gene>
    <name evidence="2" type="primary">LOC118274605</name>
</gene>
<organism evidence="1 2">
    <name type="scientific">Spodoptera frugiperda</name>
    <name type="common">Fall armyworm</name>
    <dbReference type="NCBI Taxonomy" id="7108"/>
    <lineage>
        <taxon>Eukaryota</taxon>
        <taxon>Metazoa</taxon>
        <taxon>Ecdysozoa</taxon>
        <taxon>Arthropoda</taxon>
        <taxon>Hexapoda</taxon>
        <taxon>Insecta</taxon>
        <taxon>Pterygota</taxon>
        <taxon>Neoptera</taxon>
        <taxon>Endopterygota</taxon>
        <taxon>Lepidoptera</taxon>
        <taxon>Glossata</taxon>
        <taxon>Ditrysia</taxon>
        <taxon>Noctuoidea</taxon>
        <taxon>Noctuidae</taxon>
        <taxon>Amphipyrinae</taxon>
        <taxon>Spodoptera</taxon>
    </lineage>
</organism>
<dbReference type="RefSeq" id="XP_035448114.2">
    <property type="nucleotide sequence ID" value="XM_035592221.2"/>
</dbReference>
<proteinExistence type="predicted"/>
<dbReference type="AlphaFoldDB" id="A0A9R0EP52"/>
<reference evidence="2" key="1">
    <citation type="submission" date="2025-08" db="UniProtKB">
        <authorList>
            <consortium name="RefSeq"/>
        </authorList>
    </citation>
    <scope>IDENTIFICATION</scope>
    <source>
        <tissue evidence="2">Whole larval tissue</tissue>
    </source>
</reference>
<dbReference type="Proteomes" id="UP000829999">
    <property type="component" value="Chromosome 11"/>
</dbReference>
<dbReference type="GeneID" id="118274605"/>
<protein>
    <submittedName>
        <fullName evidence="2">Uncharacterized protein LOC118274605</fullName>
    </submittedName>
</protein>